<dbReference type="PANTHER" id="PTHR45958">
    <property type="entry name" value="RING-TYPE E3 UBIQUITIN TRANSFERASE"/>
    <property type="match status" value="1"/>
</dbReference>
<evidence type="ECO:0000256" key="2">
    <source>
        <dbReference type="ARBA" id="ARBA00022679"/>
    </source>
</evidence>
<dbReference type="SUPFAM" id="SSF57850">
    <property type="entry name" value="RING/U-box"/>
    <property type="match status" value="1"/>
</dbReference>
<keyword evidence="2" id="KW-0808">Transferase</keyword>
<dbReference type="InterPro" id="IPR013083">
    <property type="entry name" value="Znf_RING/FYVE/PHD"/>
</dbReference>
<reference evidence="5 6" key="1">
    <citation type="journal article" date="2024" name="G3 (Bethesda)">
        <title>Genome assembly of Hibiscus sabdariffa L. provides insights into metabolisms of medicinal natural products.</title>
        <authorList>
            <person name="Kim T."/>
        </authorList>
    </citation>
    <scope>NUCLEOTIDE SEQUENCE [LARGE SCALE GENOMIC DNA]</scope>
    <source>
        <strain evidence="5">TK-2024</strain>
        <tissue evidence="5">Old leaves</tissue>
    </source>
</reference>
<name>A0ABR2GAM0_9ROSI</name>
<dbReference type="InterPro" id="IPR003613">
    <property type="entry name" value="Ubox_domain"/>
</dbReference>
<dbReference type="InterPro" id="IPR045210">
    <property type="entry name" value="RING-Ubox_PUB"/>
</dbReference>
<keyword evidence="3" id="KW-0833">Ubl conjugation pathway</keyword>
<dbReference type="PANTHER" id="PTHR45958:SF8">
    <property type="entry name" value="U-BOX DOMAIN-CONTAINING PROTEIN 44-LIKE"/>
    <property type="match status" value="1"/>
</dbReference>
<comment type="pathway">
    <text evidence="1">Protein modification; protein ubiquitination.</text>
</comment>
<dbReference type="CDD" id="cd16664">
    <property type="entry name" value="RING-Ubox_PUB"/>
    <property type="match status" value="1"/>
</dbReference>
<accession>A0ABR2GAM0</accession>
<dbReference type="PROSITE" id="PS51698">
    <property type="entry name" value="U_BOX"/>
    <property type="match status" value="1"/>
</dbReference>
<dbReference type="EMBL" id="JBBPBM010000001">
    <property type="protein sequence ID" value="KAK8599883.1"/>
    <property type="molecule type" value="Genomic_DNA"/>
</dbReference>
<comment type="caution">
    <text evidence="5">The sequence shown here is derived from an EMBL/GenBank/DDBJ whole genome shotgun (WGS) entry which is preliminary data.</text>
</comment>
<proteinExistence type="predicted"/>
<gene>
    <name evidence="5" type="ORF">V6N12_049753</name>
</gene>
<dbReference type="InterPro" id="IPR052608">
    <property type="entry name" value="U-box_domain_protein"/>
</dbReference>
<feature type="domain" description="U-box" evidence="4">
    <location>
        <begin position="199"/>
        <end position="239"/>
    </location>
</feature>
<sequence length="364" mass="40497">MEKEVHATSTSMVSLPELFSQTAFAVLDCIHVAKAVITQIEIFEKFSNFMDKITLILKDLSKSNANDSESLRNGLDILNTEIKVVKQLAHECGTRNRVYLLINYRKILKQLENRGKEISKALNFIKRGEIHGENMGMKNELEEFKVEIQGTKAGIDSADARRMEQIVELLEVGDVMPSYEKKAKRYQLERDSLGTQLLQALRSFYCSITMDVMVDPVEISSGQTFERSAIERWFADGNKERISKEDHAMQLSRSNVVQDAIGTIQGCIFLVVTMLSSDDAQASIDSRELLDNLSFLDQNVIEMVKANFFKPLLHLLSSELMGLKASLAGSPPLLDWVATGSISGRTPGCPVRCGSDPGLTDPAG</sequence>
<dbReference type="Gene3D" id="3.30.40.10">
    <property type="entry name" value="Zinc/RING finger domain, C3HC4 (zinc finger)"/>
    <property type="match status" value="1"/>
</dbReference>
<evidence type="ECO:0000256" key="1">
    <source>
        <dbReference type="ARBA" id="ARBA00004906"/>
    </source>
</evidence>
<dbReference type="Pfam" id="PF04564">
    <property type="entry name" value="U-box"/>
    <property type="match status" value="1"/>
</dbReference>
<dbReference type="SMART" id="SM00504">
    <property type="entry name" value="Ubox"/>
    <property type="match status" value="1"/>
</dbReference>
<evidence type="ECO:0000313" key="6">
    <source>
        <dbReference type="Proteomes" id="UP001472677"/>
    </source>
</evidence>
<evidence type="ECO:0000259" key="4">
    <source>
        <dbReference type="PROSITE" id="PS51698"/>
    </source>
</evidence>
<evidence type="ECO:0000256" key="3">
    <source>
        <dbReference type="ARBA" id="ARBA00022786"/>
    </source>
</evidence>
<organism evidence="5 6">
    <name type="scientific">Hibiscus sabdariffa</name>
    <name type="common">roselle</name>
    <dbReference type="NCBI Taxonomy" id="183260"/>
    <lineage>
        <taxon>Eukaryota</taxon>
        <taxon>Viridiplantae</taxon>
        <taxon>Streptophyta</taxon>
        <taxon>Embryophyta</taxon>
        <taxon>Tracheophyta</taxon>
        <taxon>Spermatophyta</taxon>
        <taxon>Magnoliopsida</taxon>
        <taxon>eudicotyledons</taxon>
        <taxon>Gunneridae</taxon>
        <taxon>Pentapetalae</taxon>
        <taxon>rosids</taxon>
        <taxon>malvids</taxon>
        <taxon>Malvales</taxon>
        <taxon>Malvaceae</taxon>
        <taxon>Malvoideae</taxon>
        <taxon>Hibiscus</taxon>
    </lineage>
</organism>
<keyword evidence="6" id="KW-1185">Reference proteome</keyword>
<protein>
    <recommendedName>
        <fullName evidence="4">U-box domain-containing protein</fullName>
    </recommendedName>
</protein>
<dbReference type="Proteomes" id="UP001472677">
    <property type="component" value="Unassembled WGS sequence"/>
</dbReference>
<evidence type="ECO:0000313" key="5">
    <source>
        <dbReference type="EMBL" id="KAK8599883.1"/>
    </source>
</evidence>